<feature type="transmembrane region" description="Helical" evidence="6">
    <location>
        <begin position="24"/>
        <end position="48"/>
    </location>
</feature>
<feature type="transmembrane region" description="Helical" evidence="6">
    <location>
        <begin position="204"/>
        <end position="225"/>
    </location>
</feature>
<feature type="compositionally biased region" description="Gly residues" evidence="5">
    <location>
        <begin position="619"/>
        <end position="632"/>
    </location>
</feature>
<feature type="compositionally biased region" description="Pro residues" evidence="5">
    <location>
        <begin position="451"/>
        <end position="464"/>
    </location>
</feature>
<dbReference type="GO" id="GO:0004930">
    <property type="term" value="F:G protein-coupled receptor activity"/>
    <property type="evidence" value="ECO:0007669"/>
    <property type="project" value="TreeGrafter"/>
</dbReference>
<dbReference type="Gene3D" id="1.20.1070.10">
    <property type="entry name" value="Rhodopsin 7-helix transmembrane proteins"/>
    <property type="match status" value="1"/>
</dbReference>
<dbReference type="STRING" id="742152.A0A2H3JKF6"/>
<feature type="transmembrane region" description="Helical" evidence="6">
    <location>
        <begin position="150"/>
        <end position="173"/>
    </location>
</feature>
<dbReference type="OrthoDB" id="100006at2759"/>
<dbReference type="GO" id="GO:0005886">
    <property type="term" value="C:plasma membrane"/>
    <property type="evidence" value="ECO:0007669"/>
    <property type="project" value="TreeGrafter"/>
</dbReference>
<dbReference type="PANTHER" id="PTHR23112:SF37">
    <property type="entry name" value="G PROTEIN-COUPLED RECEPTOR GPR1"/>
    <property type="match status" value="1"/>
</dbReference>
<proteinExistence type="predicted"/>
<evidence type="ECO:0008006" key="9">
    <source>
        <dbReference type="Google" id="ProtNLM"/>
    </source>
</evidence>
<accession>A0A2H3JKF6</accession>
<dbReference type="SUPFAM" id="SSF81321">
    <property type="entry name" value="Family A G protein-coupled receptor-like"/>
    <property type="match status" value="1"/>
</dbReference>
<name>A0A2H3JKF6_WOLCO</name>
<sequence length="708" mass="75573">MFKRFPPSHAGPVRHTYQPGEASALSAVLVFAVITILAVGFVLFRVSWWSMHAMLARRGMVRNVVRKERSFFQTQLGAYTISLLLGNFMMSIAFIINAHWIRKNGVEPGFLCTAQGVFSEIGDTAGGYFTAAIAIHAFSSLICHHRLPAWFCGFAVACGWVISVAIGLFPLAISNVHSGPIYGFDGLSCGISLSYNSAQVMLRLIPVFLAILVSMIFYGLVFLILRGTLSTAPCRPQSSFDQGARRSIAACSLSVEYQRFIYIVAKSMLWYPVAFGILLVPSISVDLMRATGQNTSFGMHIFADALSAMLGLANAVILLNTLRILAPYLATFRSLAENADSESFDARSSSPALPIEYADDTVDNKIRRPESRELEVVIETAPDGASTHSRMQQLTPSYLYPRDPPPVQADRVERRPSESSADGTVFVQQPIAPASMLDALVAAPEPVHTSPSPPPSQSPSPDALPPSVSLPVPRRIRRSPAVSQSLDSESRSSVITQSVSAPSIPSMILIGSAFSDFPVPPLPVQHLPPPPRKLRSPASASSLGGADERRLQAPRPLGPSKSAPGSRAASIASSAPATCYPGLPAHPRVFLQLLAEPDSPIEYRLSPDASRSMRASTLTGGGASTLTGGGGSPVARGYLDTLSTQPPSVDAQGPKDSVVYRWPSLSAVRASYTYTVGGSPPRPLPPRVPSGQFDDAIAGGASGSINYF</sequence>
<dbReference type="OMA" id="RHTSANE"/>
<dbReference type="AlphaFoldDB" id="A0A2H3JKF6"/>
<keyword evidence="8" id="KW-1185">Reference proteome</keyword>
<keyword evidence="3 6" id="KW-1133">Transmembrane helix</keyword>
<feature type="region of interest" description="Disordered" evidence="5">
    <location>
        <begin position="522"/>
        <end position="569"/>
    </location>
</feature>
<dbReference type="GO" id="GO:0007189">
    <property type="term" value="P:adenylate cyclase-activating G protein-coupled receptor signaling pathway"/>
    <property type="evidence" value="ECO:0007669"/>
    <property type="project" value="TreeGrafter"/>
</dbReference>
<evidence type="ECO:0000256" key="3">
    <source>
        <dbReference type="ARBA" id="ARBA00022989"/>
    </source>
</evidence>
<feature type="transmembrane region" description="Helical" evidence="6">
    <location>
        <begin position="125"/>
        <end position="143"/>
    </location>
</feature>
<feature type="transmembrane region" description="Helical" evidence="6">
    <location>
        <begin position="76"/>
        <end position="101"/>
    </location>
</feature>
<dbReference type="EMBL" id="KB468124">
    <property type="protein sequence ID" value="PCH42672.1"/>
    <property type="molecule type" value="Genomic_DNA"/>
</dbReference>
<feature type="transmembrane region" description="Helical" evidence="6">
    <location>
        <begin position="297"/>
        <end position="319"/>
    </location>
</feature>
<evidence type="ECO:0000313" key="8">
    <source>
        <dbReference type="Proteomes" id="UP000218811"/>
    </source>
</evidence>
<feature type="compositionally biased region" description="Polar residues" evidence="5">
    <location>
        <begin position="386"/>
        <end position="396"/>
    </location>
</feature>
<feature type="region of interest" description="Disordered" evidence="5">
    <location>
        <begin position="613"/>
        <end position="637"/>
    </location>
</feature>
<evidence type="ECO:0000256" key="1">
    <source>
        <dbReference type="ARBA" id="ARBA00004141"/>
    </source>
</evidence>
<feature type="compositionally biased region" description="Pro residues" evidence="5">
    <location>
        <begin position="522"/>
        <end position="531"/>
    </location>
</feature>
<feature type="region of interest" description="Disordered" evidence="5">
    <location>
        <begin position="379"/>
        <end position="426"/>
    </location>
</feature>
<evidence type="ECO:0000256" key="4">
    <source>
        <dbReference type="ARBA" id="ARBA00023136"/>
    </source>
</evidence>
<dbReference type="Proteomes" id="UP000218811">
    <property type="component" value="Unassembled WGS sequence"/>
</dbReference>
<feature type="compositionally biased region" description="Polar residues" evidence="5">
    <location>
        <begin position="481"/>
        <end position="498"/>
    </location>
</feature>
<gene>
    <name evidence="7" type="ORF">WOLCODRAFT_163960</name>
</gene>
<feature type="region of interest" description="Disordered" evidence="5">
    <location>
        <begin position="445"/>
        <end position="498"/>
    </location>
</feature>
<comment type="subcellular location">
    <subcellularLocation>
        <location evidence="1">Membrane</location>
        <topology evidence="1">Multi-pass membrane protein</topology>
    </subcellularLocation>
</comment>
<evidence type="ECO:0000256" key="6">
    <source>
        <dbReference type="SAM" id="Phobius"/>
    </source>
</evidence>
<organism evidence="7 8">
    <name type="scientific">Wolfiporia cocos (strain MD-104)</name>
    <name type="common">Brown rot fungus</name>
    <dbReference type="NCBI Taxonomy" id="742152"/>
    <lineage>
        <taxon>Eukaryota</taxon>
        <taxon>Fungi</taxon>
        <taxon>Dikarya</taxon>
        <taxon>Basidiomycota</taxon>
        <taxon>Agaricomycotina</taxon>
        <taxon>Agaricomycetes</taxon>
        <taxon>Polyporales</taxon>
        <taxon>Phaeolaceae</taxon>
        <taxon>Wolfiporia</taxon>
    </lineage>
</organism>
<dbReference type="PANTHER" id="PTHR23112">
    <property type="entry name" value="G PROTEIN-COUPLED RECEPTOR 157-RELATED"/>
    <property type="match status" value="1"/>
</dbReference>
<protein>
    <recommendedName>
        <fullName evidence="9">Glucose receptor Git3 N-terminal domain-containing protein</fullName>
    </recommendedName>
</protein>
<reference evidence="7 8" key="1">
    <citation type="journal article" date="2012" name="Science">
        <title>The Paleozoic origin of enzymatic lignin decomposition reconstructed from 31 fungal genomes.</title>
        <authorList>
            <person name="Floudas D."/>
            <person name="Binder M."/>
            <person name="Riley R."/>
            <person name="Barry K."/>
            <person name="Blanchette R.A."/>
            <person name="Henrissat B."/>
            <person name="Martinez A.T."/>
            <person name="Otillar R."/>
            <person name="Spatafora J.W."/>
            <person name="Yadav J.S."/>
            <person name="Aerts A."/>
            <person name="Benoit I."/>
            <person name="Boyd A."/>
            <person name="Carlson A."/>
            <person name="Copeland A."/>
            <person name="Coutinho P.M."/>
            <person name="de Vries R.P."/>
            <person name="Ferreira P."/>
            <person name="Findley K."/>
            <person name="Foster B."/>
            <person name="Gaskell J."/>
            <person name="Glotzer D."/>
            <person name="Gorecki P."/>
            <person name="Heitman J."/>
            <person name="Hesse C."/>
            <person name="Hori C."/>
            <person name="Igarashi K."/>
            <person name="Jurgens J.A."/>
            <person name="Kallen N."/>
            <person name="Kersten P."/>
            <person name="Kohler A."/>
            <person name="Kuees U."/>
            <person name="Kumar T.K.A."/>
            <person name="Kuo A."/>
            <person name="LaButti K."/>
            <person name="Larrondo L.F."/>
            <person name="Lindquist E."/>
            <person name="Ling A."/>
            <person name="Lombard V."/>
            <person name="Lucas S."/>
            <person name="Lundell T."/>
            <person name="Martin R."/>
            <person name="McLaughlin D.J."/>
            <person name="Morgenstern I."/>
            <person name="Morin E."/>
            <person name="Murat C."/>
            <person name="Nagy L.G."/>
            <person name="Nolan M."/>
            <person name="Ohm R.A."/>
            <person name="Patyshakuliyeva A."/>
            <person name="Rokas A."/>
            <person name="Ruiz-Duenas F.J."/>
            <person name="Sabat G."/>
            <person name="Salamov A."/>
            <person name="Samejima M."/>
            <person name="Schmutz J."/>
            <person name="Slot J.C."/>
            <person name="St John F."/>
            <person name="Stenlid J."/>
            <person name="Sun H."/>
            <person name="Sun S."/>
            <person name="Syed K."/>
            <person name="Tsang A."/>
            <person name="Wiebenga A."/>
            <person name="Young D."/>
            <person name="Pisabarro A."/>
            <person name="Eastwood D.C."/>
            <person name="Martin F."/>
            <person name="Cullen D."/>
            <person name="Grigoriev I.V."/>
            <person name="Hibbett D.S."/>
        </authorList>
    </citation>
    <scope>NUCLEOTIDE SEQUENCE [LARGE SCALE GENOMIC DNA]</scope>
    <source>
        <strain evidence="7 8">MD-104</strain>
    </source>
</reference>
<evidence type="ECO:0000256" key="5">
    <source>
        <dbReference type="SAM" id="MobiDB-lite"/>
    </source>
</evidence>
<evidence type="ECO:0000256" key="2">
    <source>
        <dbReference type="ARBA" id="ARBA00022692"/>
    </source>
</evidence>
<feature type="transmembrane region" description="Helical" evidence="6">
    <location>
        <begin position="268"/>
        <end position="285"/>
    </location>
</feature>
<keyword evidence="4 6" id="KW-0472">Membrane</keyword>
<evidence type="ECO:0000313" key="7">
    <source>
        <dbReference type="EMBL" id="PCH42672.1"/>
    </source>
</evidence>
<keyword evidence="2 6" id="KW-0812">Transmembrane</keyword>